<protein>
    <submittedName>
        <fullName evidence="1">Uncharacterized protein</fullName>
    </submittedName>
</protein>
<name>A0ABM9X987_9RHOB</name>
<keyword evidence="2" id="KW-1185">Reference proteome</keyword>
<accession>A0ABM9X987</accession>
<evidence type="ECO:0000313" key="2">
    <source>
        <dbReference type="Proteomes" id="UP000003257"/>
    </source>
</evidence>
<sequence length="40" mass="4197">MCVHATARGVIQSGETTVRVACDDSVDSVNFSHGTDIIFG</sequence>
<dbReference type="Proteomes" id="UP000003257">
    <property type="component" value="Unassembled WGS sequence"/>
</dbReference>
<comment type="caution">
    <text evidence="1">The sequence shown here is derived from an EMBL/GenBank/DDBJ whole genome shotgun (WGS) entry which is preliminary data.</text>
</comment>
<proteinExistence type="predicted"/>
<evidence type="ECO:0000313" key="1">
    <source>
        <dbReference type="EMBL" id="EDQ06025.1"/>
    </source>
</evidence>
<gene>
    <name evidence="1" type="ORF">OIHEL45_04405</name>
</gene>
<dbReference type="EMBL" id="ABID01000001">
    <property type="protein sequence ID" value="EDQ06025.1"/>
    <property type="molecule type" value="Genomic_DNA"/>
</dbReference>
<organism evidence="1 2">
    <name type="scientific">Sulfitobacter indolifex HEL-45</name>
    <dbReference type="NCBI Taxonomy" id="391624"/>
    <lineage>
        <taxon>Bacteria</taxon>
        <taxon>Pseudomonadati</taxon>
        <taxon>Pseudomonadota</taxon>
        <taxon>Alphaproteobacteria</taxon>
        <taxon>Rhodobacterales</taxon>
        <taxon>Roseobacteraceae</taxon>
        <taxon>Sulfitobacter</taxon>
    </lineage>
</organism>
<reference evidence="1 2" key="1">
    <citation type="submission" date="2007-11" db="EMBL/GenBank/DDBJ databases">
        <authorList>
            <person name="Wagner-Dobler I."/>
            <person name="Ferriera S."/>
            <person name="Johnson J."/>
            <person name="Kravitz S."/>
            <person name="Beeson K."/>
            <person name="Sutton G."/>
            <person name="Rogers Y.-H."/>
            <person name="Friedman R."/>
            <person name="Frazier M."/>
            <person name="Venter J.C."/>
        </authorList>
    </citation>
    <scope>NUCLEOTIDE SEQUENCE [LARGE SCALE GENOMIC DNA]</scope>
    <source>
        <strain evidence="1 2">HEL-45</strain>
    </source>
</reference>